<reference evidence="3" key="1">
    <citation type="journal article" date="2022" name="ISME J.">
        <title>Genetic and phylogenetic analysis of dissimilatory iodate-reducing bacteria identifies potential niches across the world's oceans.</title>
        <authorList>
            <person name="Reyes-Umana V."/>
            <person name="Henning Z."/>
            <person name="Lee K."/>
            <person name="Barnum T.P."/>
            <person name="Coates J.D."/>
        </authorList>
    </citation>
    <scope>NUCLEOTIDE SEQUENCE [LARGE SCALE GENOMIC DNA]</scope>
    <source>
        <strain evidence="3">IR12</strain>
    </source>
</reference>
<dbReference type="InterPro" id="IPR007214">
    <property type="entry name" value="YbaK/aa-tRNA-synth-assoc-dom"/>
</dbReference>
<dbReference type="InterPro" id="IPR036754">
    <property type="entry name" value="YbaK/aa-tRNA-synt-asso_dom_sf"/>
</dbReference>
<protein>
    <submittedName>
        <fullName evidence="2">YbaK/EbsC family protein</fullName>
    </submittedName>
</protein>
<comment type="caution">
    <text evidence="2">The sequence shown here is derived from an EMBL/GenBank/DDBJ whole genome shotgun (WGS) entry which is preliminary data.</text>
</comment>
<dbReference type="Pfam" id="PF04073">
    <property type="entry name" value="tRNA_edit"/>
    <property type="match status" value="1"/>
</dbReference>
<evidence type="ECO:0000313" key="3">
    <source>
        <dbReference type="Proteomes" id="UP000694660"/>
    </source>
</evidence>
<dbReference type="RefSeq" id="WP_214360159.1">
    <property type="nucleotide sequence ID" value="NZ_JAEKFT010000004.1"/>
</dbReference>
<dbReference type="Gene3D" id="3.90.960.10">
    <property type="entry name" value="YbaK/aminoacyl-tRNA synthetase-associated domain"/>
    <property type="match status" value="1"/>
</dbReference>
<dbReference type="GO" id="GO:0002161">
    <property type="term" value="F:aminoacyl-tRNA deacylase activity"/>
    <property type="evidence" value="ECO:0007669"/>
    <property type="project" value="InterPro"/>
</dbReference>
<feature type="domain" description="YbaK/aminoacyl-tRNA synthetase-associated" evidence="1">
    <location>
        <begin position="30"/>
        <end position="150"/>
    </location>
</feature>
<dbReference type="CDD" id="cd04333">
    <property type="entry name" value="ProX_deacylase"/>
    <property type="match status" value="1"/>
</dbReference>
<evidence type="ECO:0000313" key="2">
    <source>
        <dbReference type="EMBL" id="MBT0960393.1"/>
    </source>
</evidence>
<gene>
    <name evidence="2" type="ORF">I8J34_04325</name>
</gene>
<name>A0A944DCU6_DENI1</name>
<evidence type="ECO:0000259" key="1">
    <source>
        <dbReference type="Pfam" id="PF04073"/>
    </source>
</evidence>
<dbReference type="SUPFAM" id="SSF55826">
    <property type="entry name" value="YbaK/ProRS associated domain"/>
    <property type="match status" value="1"/>
</dbReference>
<dbReference type="PANTHER" id="PTHR30411:SF1">
    <property type="entry name" value="CYTOPLASMIC PROTEIN"/>
    <property type="match status" value="1"/>
</dbReference>
<dbReference type="EMBL" id="JAEKFT010000004">
    <property type="protein sequence ID" value="MBT0960393.1"/>
    <property type="molecule type" value="Genomic_DNA"/>
</dbReference>
<dbReference type="PANTHER" id="PTHR30411">
    <property type="entry name" value="CYTOPLASMIC PROTEIN"/>
    <property type="match status" value="1"/>
</dbReference>
<organism evidence="2 3">
    <name type="scientific">Denitromonas iodatirespirans</name>
    <dbReference type="NCBI Taxonomy" id="2795389"/>
    <lineage>
        <taxon>Bacteria</taxon>
        <taxon>Pseudomonadati</taxon>
        <taxon>Pseudomonadota</taxon>
        <taxon>Betaproteobacteria</taxon>
        <taxon>Rhodocyclales</taxon>
        <taxon>Zoogloeaceae</taxon>
        <taxon>Denitromonas</taxon>
    </lineage>
</organism>
<sequence length="162" mass="16829">MKPAQHPTALRTAQRLSDAGIDTQVVEFEQPTRTSAEAAAAIGCSVAEIAKSIVFRGKTSGQAVVVVASGDNRVCEAKVAAAVGEALARADADFVRAATGYAIGGVAPIGHAQPVKLLLDEDLQRFDTVWAAAGTPFSVFALSPEQLRRLTGVAWSDVRQAG</sequence>
<proteinExistence type="predicted"/>
<dbReference type="AlphaFoldDB" id="A0A944DCU6"/>
<accession>A0A944DCU6</accession>
<dbReference type="Proteomes" id="UP000694660">
    <property type="component" value="Unassembled WGS sequence"/>
</dbReference>
<keyword evidence="3" id="KW-1185">Reference proteome</keyword>